<keyword evidence="8" id="KW-0547">Nucleotide-binding</keyword>
<keyword evidence="8" id="KW-0347">Helicase</keyword>
<dbReference type="Pfam" id="PF14520">
    <property type="entry name" value="HHH_5"/>
    <property type="match status" value="1"/>
</dbReference>
<keyword evidence="3 6" id="KW-0238">DNA-binding</keyword>
<comment type="caution">
    <text evidence="8">The sequence shown here is derived from an EMBL/GenBank/DDBJ whole genome shotgun (WGS) entry which is preliminary data.</text>
</comment>
<comment type="similarity">
    <text evidence="6">Belongs to the RuvA family.</text>
</comment>
<keyword evidence="4 6" id="KW-0233">DNA recombination</keyword>
<evidence type="ECO:0000256" key="2">
    <source>
        <dbReference type="ARBA" id="ARBA00022763"/>
    </source>
</evidence>
<accession>A0A1G2CW44</accession>
<keyword evidence="8" id="KW-0378">Hydrolase</keyword>
<dbReference type="Gene3D" id="2.40.50.140">
    <property type="entry name" value="Nucleic acid-binding proteins"/>
    <property type="match status" value="1"/>
</dbReference>
<organism evidence="8 9">
    <name type="scientific">Candidatus Lloydbacteria bacterium RIFCSPHIGHO2_01_FULL_49_22</name>
    <dbReference type="NCBI Taxonomy" id="1798658"/>
    <lineage>
        <taxon>Bacteria</taxon>
        <taxon>Candidatus Lloydiibacteriota</taxon>
    </lineage>
</organism>
<dbReference type="HAMAP" id="MF_00031">
    <property type="entry name" value="DNA_HJ_migration_RuvA"/>
    <property type="match status" value="1"/>
</dbReference>
<evidence type="ECO:0000256" key="4">
    <source>
        <dbReference type="ARBA" id="ARBA00023172"/>
    </source>
</evidence>
<dbReference type="InterPro" id="IPR013849">
    <property type="entry name" value="DNA_helicase_Holl-junc_RuvA_I"/>
</dbReference>
<dbReference type="InterPro" id="IPR010994">
    <property type="entry name" value="RuvA_2-like"/>
</dbReference>
<dbReference type="InterPro" id="IPR000085">
    <property type="entry name" value="RuvA"/>
</dbReference>
<evidence type="ECO:0000313" key="8">
    <source>
        <dbReference type="EMBL" id="OGZ05487.1"/>
    </source>
</evidence>
<feature type="domain" description="Helix-hairpin-helix DNA-binding motif class 1" evidence="7">
    <location>
        <begin position="107"/>
        <end position="126"/>
    </location>
</feature>
<dbReference type="GO" id="GO:0006310">
    <property type="term" value="P:DNA recombination"/>
    <property type="evidence" value="ECO:0007669"/>
    <property type="project" value="UniProtKB-UniRule"/>
</dbReference>
<dbReference type="AlphaFoldDB" id="A0A1G2CW44"/>
<evidence type="ECO:0000256" key="6">
    <source>
        <dbReference type="HAMAP-Rule" id="MF_00031"/>
    </source>
</evidence>
<dbReference type="EMBL" id="MHLI01000010">
    <property type="protein sequence ID" value="OGZ05487.1"/>
    <property type="molecule type" value="Genomic_DNA"/>
</dbReference>
<reference evidence="8 9" key="1">
    <citation type="journal article" date="2016" name="Nat. Commun.">
        <title>Thousands of microbial genomes shed light on interconnected biogeochemical processes in an aquifer system.</title>
        <authorList>
            <person name="Anantharaman K."/>
            <person name="Brown C.T."/>
            <person name="Hug L.A."/>
            <person name="Sharon I."/>
            <person name="Castelle C.J."/>
            <person name="Probst A.J."/>
            <person name="Thomas B.C."/>
            <person name="Singh A."/>
            <person name="Wilkins M.J."/>
            <person name="Karaoz U."/>
            <person name="Brodie E.L."/>
            <person name="Williams K.H."/>
            <person name="Hubbard S.S."/>
            <person name="Banfield J.F."/>
        </authorList>
    </citation>
    <scope>NUCLEOTIDE SEQUENCE [LARGE SCALE GENOMIC DNA]</scope>
</reference>
<dbReference type="Pfam" id="PF07499">
    <property type="entry name" value="RuvA_C"/>
    <property type="match status" value="1"/>
</dbReference>
<comment type="subcellular location">
    <subcellularLocation>
        <location evidence="6">Cytoplasm</location>
    </subcellularLocation>
</comment>
<dbReference type="CDD" id="cd14332">
    <property type="entry name" value="UBA_RuvA_C"/>
    <property type="match status" value="1"/>
</dbReference>
<keyword evidence="2 6" id="KW-0227">DNA damage</keyword>
<dbReference type="Gene3D" id="1.10.150.20">
    <property type="entry name" value="5' to 3' exonuclease, C-terminal subdomain"/>
    <property type="match status" value="1"/>
</dbReference>
<dbReference type="SUPFAM" id="SSF47781">
    <property type="entry name" value="RuvA domain 2-like"/>
    <property type="match status" value="1"/>
</dbReference>
<evidence type="ECO:0000256" key="5">
    <source>
        <dbReference type="ARBA" id="ARBA00023204"/>
    </source>
</evidence>
<dbReference type="GO" id="GO:0009379">
    <property type="term" value="C:Holliday junction helicase complex"/>
    <property type="evidence" value="ECO:0007669"/>
    <property type="project" value="InterPro"/>
</dbReference>
<dbReference type="InterPro" id="IPR011114">
    <property type="entry name" value="RuvA_C"/>
</dbReference>
<dbReference type="GO" id="GO:0005524">
    <property type="term" value="F:ATP binding"/>
    <property type="evidence" value="ECO:0007669"/>
    <property type="project" value="InterPro"/>
</dbReference>
<keyword evidence="8" id="KW-0067">ATP-binding</keyword>
<dbReference type="Proteomes" id="UP000177122">
    <property type="component" value="Unassembled WGS sequence"/>
</dbReference>
<protein>
    <recommendedName>
        <fullName evidence="6">Holliday junction branch migration complex subunit RuvA</fullName>
    </recommendedName>
</protein>
<comment type="function">
    <text evidence="6">The RuvA-RuvB-RuvC complex processes Holliday junction (HJ) DNA during genetic recombination and DNA repair, while the RuvA-RuvB complex plays an important role in the rescue of blocked DNA replication forks via replication fork reversal (RFR). RuvA specifically binds to HJ cruciform DNA, conferring on it an open structure. The RuvB hexamer acts as an ATP-dependent pump, pulling dsDNA into and through the RuvAB complex. HJ branch migration allows RuvC to scan DNA until it finds its consensus sequence, where it cleaves and resolves the cruciform DNA.</text>
</comment>
<dbReference type="SUPFAM" id="SSF50249">
    <property type="entry name" value="Nucleic acid-binding proteins"/>
    <property type="match status" value="1"/>
</dbReference>
<dbReference type="NCBIfam" id="TIGR00084">
    <property type="entry name" value="ruvA"/>
    <property type="match status" value="1"/>
</dbReference>
<comment type="domain">
    <text evidence="6">Has three domains with a flexible linker between the domains II and III and assumes an 'L' shape. Domain III is highly mobile and contacts RuvB.</text>
</comment>
<dbReference type="InterPro" id="IPR012340">
    <property type="entry name" value="NA-bd_OB-fold"/>
</dbReference>
<feature type="region of interest" description="Domain III" evidence="6">
    <location>
        <begin position="145"/>
        <end position="191"/>
    </location>
</feature>
<proteinExistence type="inferred from homology"/>
<dbReference type="SUPFAM" id="SSF46929">
    <property type="entry name" value="DNA helicase RuvA subunit, C-terminal domain"/>
    <property type="match status" value="1"/>
</dbReference>
<dbReference type="GO" id="GO:0006281">
    <property type="term" value="P:DNA repair"/>
    <property type="evidence" value="ECO:0007669"/>
    <property type="project" value="UniProtKB-UniRule"/>
</dbReference>
<keyword evidence="1 6" id="KW-0963">Cytoplasm</keyword>
<comment type="subunit">
    <text evidence="6">Homotetramer. Forms an RuvA(8)-RuvB(12)-Holliday junction (HJ) complex. HJ DNA is sandwiched between 2 RuvA tetramers; dsDNA enters through RuvA and exits via RuvB. An RuvB hexamer assembles on each DNA strand where it exits the tetramer. Each RuvB hexamer is contacted by two RuvA subunits (via domain III) on 2 adjacent RuvB subunits; this complex drives branch migration. In the full resolvosome a probable DNA-RuvA(4)-RuvB(12)-RuvC(2) complex forms which resolves the HJ.</text>
</comment>
<evidence type="ECO:0000259" key="7">
    <source>
        <dbReference type="SMART" id="SM00278"/>
    </source>
</evidence>
<feature type="region of interest" description="Domain II" evidence="6">
    <location>
        <begin position="64"/>
        <end position="141"/>
    </location>
</feature>
<evidence type="ECO:0000256" key="3">
    <source>
        <dbReference type="ARBA" id="ARBA00023125"/>
    </source>
</evidence>
<evidence type="ECO:0000313" key="9">
    <source>
        <dbReference type="Proteomes" id="UP000177122"/>
    </source>
</evidence>
<name>A0A1G2CW44_9BACT</name>
<dbReference type="GO" id="GO:0005737">
    <property type="term" value="C:cytoplasm"/>
    <property type="evidence" value="ECO:0007669"/>
    <property type="project" value="UniProtKB-SubCell"/>
</dbReference>
<dbReference type="InterPro" id="IPR036267">
    <property type="entry name" value="RuvA_C_sf"/>
</dbReference>
<dbReference type="Pfam" id="PF01330">
    <property type="entry name" value="RuvA_N"/>
    <property type="match status" value="1"/>
</dbReference>
<dbReference type="InterPro" id="IPR003583">
    <property type="entry name" value="Hlx-hairpin-Hlx_DNA-bd_motif"/>
</dbReference>
<gene>
    <name evidence="6" type="primary">ruvA</name>
    <name evidence="8" type="ORF">A2845_05740</name>
</gene>
<evidence type="ECO:0000256" key="1">
    <source>
        <dbReference type="ARBA" id="ARBA00022490"/>
    </source>
</evidence>
<comment type="caution">
    <text evidence="6">Lacks conserved residue(s) required for the propagation of feature annotation.</text>
</comment>
<dbReference type="GO" id="GO:0009378">
    <property type="term" value="F:four-way junction helicase activity"/>
    <property type="evidence" value="ECO:0007669"/>
    <property type="project" value="InterPro"/>
</dbReference>
<dbReference type="Gene3D" id="1.10.8.10">
    <property type="entry name" value="DNA helicase RuvA subunit, C-terminal domain"/>
    <property type="match status" value="1"/>
</dbReference>
<dbReference type="SMART" id="SM00278">
    <property type="entry name" value="HhH1"/>
    <property type="match status" value="2"/>
</dbReference>
<sequence>MIGYIEGTVKWKDERTLIVLVSGIGYILSGTPHLQNAAKVGGSIALFTHLAVREDALDLYGFLERDELMLFRLLIGISGIGPRSAMNVLALADRSTLIHAIQKGDASYLTKVSGIGKKLAEKIILELKDKVATWNAGEQSASAESEALDALEALGYLPRDTREIVRLLTKEHEKPEDIIRRALQILGGRLE</sequence>
<keyword evidence="5 6" id="KW-0234">DNA repair</keyword>
<dbReference type="GO" id="GO:0000400">
    <property type="term" value="F:four-way junction DNA binding"/>
    <property type="evidence" value="ECO:0007669"/>
    <property type="project" value="UniProtKB-UniRule"/>
</dbReference>
<dbReference type="GO" id="GO:0048476">
    <property type="term" value="C:Holliday junction resolvase complex"/>
    <property type="evidence" value="ECO:0007669"/>
    <property type="project" value="UniProtKB-UniRule"/>
</dbReference>
<feature type="domain" description="Helix-hairpin-helix DNA-binding motif class 1" evidence="7">
    <location>
        <begin position="72"/>
        <end position="91"/>
    </location>
</feature>